<organism evidence="7 8">
    <name type="scientific">Ceratopteris richardii</name>
    <name type="common">Triangle waterfern</name>
    <dbReference type="NCBI Taxonomy" id="49495"/>
    <lineage>
        <taxon>Eukaryota</taxon>
        <taxon>Viridiplantae</taxon>
        <taxon>Streptophyta</taxon>
        <taxon>Embryophyta</taxon>
        <taxon>Tracheophyta</taxon>
        <taxon>Polypodiopsida</taxon>
        <taxon>Polypodiidae</taxon>
        <taxon>Polypodiales</taxon>
        <taxon>Pteridineae</taxon>
        <taxon>Pteridaceae</taxon>
        <taxon>Parkerioideae</taxon>
        <taxon>Ceratopteris</taxon>
    </lineage>
</organism>
<dbReference type="GO" id="GO:0005634">
    <property type="term" value="C:nucleus"/>
    <property type="evidence" value="ECO:0007669"/>
    <property type="project" value="UniProtKB-SubCell"/>
</dbReference>
<feature type="compositionally biased region" description="Basic residues" evidence="6">
    <location>
        <begin position="534"/>
        <end position="556"/>
    </location>
</feature>
<evidence type="ECO:0000256" key="4">
    <source>
        <dbReference type="ARBA" id="ARBA00022833"/>
    </source>
</evidence>
<dbReference type="PANTHER" id="PTHR14571:SF9">
    <property type="entry name" value="HISTONE-LYSINE N-METHYLTRANSFERASE SET-26-RELATED"/>
    <property type="match status" value="1"/>
</dbReference>
<dbReference type="SUPFAM" id="SSF57903">
    <property type="entry name" value="FYVE/PHD zinc finger"/>
    <property type="match status" value="1"/>
</dbReference>
<dbReference type="PANTHER" id="PTHR14571">
    <property type="entry name" value="HISTONE-LYSINE N-METHYLTRANSFERASE SET-26-RELATED"/>
    <property type="match status" value="1"/>
</dbReference>
<keyword evidence="3" id="KW-0863">Zinc-finger</keyword>
<evidence type="ECO:0008006" key="9">
    <source>
        <dbReference type="Google" id="ProtNLM"/>
    </source>
</evidence>
<evidence type="ECO:0000256" key="1">
    <source>
        <dbReference type="ARBA" id="ARBA00004123"/>
    </source>
</evidence>
<keyword evidence="4" id="KW-0862">Zinc</keyword>
<evidence type="ECO:0000256" key="2">
    <source>
        <dbReference type="ARBA" id="ARBA00022723"/>
    </source>
</evidence>
<protein>
    <recommendedName>
        <fullName evidence="9">Zinc finger PHD-type domain-containing protein</fullName>
    </recommendedName>
</protein>
<comment type="subcellular location">
    <subcellularLocation>
        <location evidence="1">Nucleus</location>
    </subcellularLocation>
</comment>
<dbReference type="PROSITE" id="PS01359">
    <property type="entry name" value="ZF_PHD_1"/>
    <property type="match status" value="1"/>
</dbReference>
<accession>A0A8T2V7F8</accession>
<dbReference type="InterPro" id="IPR011011">
    <property type="entry name" value="Znf_FYVE_PHD"/>
</dbReference>
<dbReference type="OrthoDB" id="79252at2759"/>
<gene>
    <name evidence="7" type="ORF">KP509_03G047800</name>
</gene>
<evidence type="ECO:0000256" key="6">
    <source>
        <dbReference type="SAM" id="MobiDB-lite"/>
    </source>
</evidence>
<dbReference type="GO" id="GO:0008270">
    <property type="term" value="F:zinc ion binding"/>
    <property type="evidence" value="ECO:0007669"/>
    <property type="project" value="UniProtKB-KW"/>
</dbReference>
<dbReference type="Gene3D" id="3.30.40.10">
    <property type="entry name" value="Zinc/RING finger domain, C3HC4 (zinc finger)"/>
    <property type="match status" value="1"/>
</dbReference>
<dbReference type="Proteomes" id="UP000825935">
    <property type="component" value="Chromosome 3"/>
</dbReference>
<evidence type="ECO:0000313" key="7">
    <source>
        <dbReference type="EMBL" id="KAH7441665.1"/>
    </source>
</evidence>
<reference evidence="7" key="1">
    <citation type="submission" date="2021-08" db="EMBL/GenBank/DDBJ databases">
        <title>WGS assembly of Ceratopteris richardii.</title>
        <authorList>
            <person name="Marchant D.B."/>
            <person name="Chen G."/>
            <person name="Jenkins J."/>
            <person name="Shu S."/>
            <person name="Leebens-Mack J."/>
            <person name="Grimwood J."/>
            <person name="Schmutz J."/>
            <person name="Soltis P."/>
            <person name="Soltis D."/>
            <person name="Chen Z.-H."/>
        </authorList>
    </citation>
    <scope>NUCLEOTIDE SEQUENCE</scope>
    <source>
        <strain evidence="7">Whitten #5841</strain>
        <tissue evidence="7">Leaf</tissue>
    </source>
</reference>
<evidence type="ECO:0000256" key="5">
    <source>
        <dbReference type="ARBA" id="ARBA00023242"/>
    </source>
</evidence>
<keyword evidence="2" id="KW-0479">Metal-binding</keyword>
<dbReference type="InterPro" id="IPR019786">
    <property type="entry name" value="Zinc_finger_PHD-type_CS"/>
</dbReference>
<dbReference type="EMBL" id="CM035408">
    <property type="protein sequence ID" value="KAH7441665.1"/>
    <property type="molecule type" value="Genomic_DNA"/>
</dbReference>
<name>A0A8T2V7F8_CERRI</name>
<feature type="region of interest" description="Disordered" evidence="6">
    <location>
        <begin position="511"/>
        <end position="618"/>
    </location>
</feature>
<evidence type="ECO:0000313" key="8">
    <source>
        <dbReference type="Proteomes" id="UP000825935"/>
    </source>
</evidence>
<feature type="region of interest" description="Disordered" evidence="6">
    <location>
        <begin position="232"/>
        <end position="268"/>
    </location>
</feature>
<proteinExistence type="predicted"/>
<keyword evidence="5" id="KW-0539">Nucleus</keyword>
<dbReference type="AlphaFoldDB" id="A0A8T2V7F8"/>
<comment type="caution">
    <text evidence="7">The sequence shown here is derived from an EMBL/GenBank/DDBJ whole genome shotgun (WGS) entry which is preliminary data.</text>
</comment>
<evidence type="ECO:0000256" key="3">
    <source>
        <dbReference type="ARBA" id="ARBA00022771"/>
    </source>
</evidence>
<feature type="compositionally biased region" description="Basic and acidic residues" evidence="6">
    <location>
        <begin position="590"/>
        <end position="599"/>
    </location>
</feature>
<sequence length="618" mass="70057">MKAGRARAPLSPESEESWTVDCPCGVNFDDGEEMVDCDECGVWVHTICCHVLKGHTSYVCDNCKFKKRKESEECEVAQLLVELPSKATPLDEKVFTVPTVLSREERAHVQGVPGGDPSFFVGVSPVFSRQLWMCTGYIPKAFHFKYNDIPQERTGTCFLFAEQTESKEDNLLANCPKKEPHIDEGKAIDANLLPLVEVNTEKYYLSKEKHKRELKKEQNQRSREHHDVYIKDPYHNRRRRDESTMRDLINKRRSKKYSEDYHGTPRRAYDDATVPLKSARIASRNSKTSTTPNCLGEADAYNDMEYNYDTKVEELGSSSPGFSLREAAGNESSLRKHLATKTARKVVPRSYMHHRYEESNLTLGSSDILSVQEANATYKDHDGINHHRASMNKNAGFMLKSRDYFASVGHTEGKAGSSRYSHINFVDTREASQGARLNAMESIRDDLDGNLVEHHSHLVNEKQINPGRNRKRIESTIASESDHGEHSSHLHNEGDDCVPYRASRACEVDLSDDWPLSDGNRDADLSLPEEVPKGKRKARRGRRLTAQSRGHKRGDHHGKSDQGSEGMEDEFDHEVSPFKREPVSSSEEEFSIHHSEIHHVIRHRGSSVDKGNDDDVDA</sequence>
<feature type="compositionally biased region" description="Basic and acidic residues" evidence="6">
    <location>
        <begin position="573"/>
        <end position="582"/>
    </location>
</feature>
<keyword evidence="8" id="KW-1185">Reference proteome</keyword>
<feature type="compositionally biased region" description="Basic and acidic residues" evidence="6">
    <location>
        <begin position="606"/>
        <end position="618"/>
    </location>
</feature>
<dbReference type="InterPro" id="IPR013083">
    <property type="entry name" value="Znf_RING/FYVE/PHD"/>
</dbReference>
<dbReference type="EMBL" id="CM035408">
    <property type="protein sequence ID" value="KAH7441667.1"/>
    <property type="molecule type" value="Genomic_DNA"/>
</dbReference>